<reference evidence="2" key="1">
    <citation type="journal article" date="2014" name="Int. J. Syst. Evol. Microbiol.">
        <title>Complete genome sequence of Corynebacterium casei LMG S-19264T (=DSM 44701T), isolated from a smear-ripened cheese.</title>
        <authorList>
            <consortium name="US DOE Joint Genome Institute (JGI-PGF)"/>
            <person name="Walter F."/>
            <person name="Albersmeier A."/>
            <person name="Kalinowski J."/>
            <person name="Ruckert C."/>
        </authorList>
    </citation>
    <scope>NUCLEOTIDE SEQUENCE</scope>
    <source>
        <strain evidence="2">CGMCC 1.15966</strain>
    </source>
</reference>
<comment type="caution">
    <text evidence="2">The sequence shown here is derived from an EMBL/GenBank/DDBJ whole genome shotgun (WGS) entry which is preliminary data.</text>
</comment>
<keyword evidence="1" id="KW-0472">Membrane</keyword>
<proteinExistence type="predicted"/>
<feature type="transmembrane region" description="Helical" evidence="1">
    <location>
        <begin position="50"/>
        <end position="69"/>
    </location>
</feature>
<keyword evidence="3" id="KW-1185">Reference proteome</keyword>
<organism evidence="2 3">
    <name type="scientific">Sphingobacterium cellulitidis</name>
    <dbReference type="NCBI Taxonomy" id="1768011"/>
    <lineage>
        <taxon>Bacteria</taxon>
        <taxon>Pseudomonadati</taxon>
        <taxon>Bacteroidota</taxon>
        <taxon>Sphingobacteriia</taxon>
        <taxon>Sphingobacteriales</taxon>
        <taxon>Sphingobacteriaceae</taxon>
        <taxon>Sphingobacterium</taxon>
    </lineage>
</organism>
<sequence>MEHQMGLLEKQSHPTQKLVLTQTNASGLAGHAEHILLEQESEDFQLWKDYQLQMAFFSCLIAFTFLLFFPNRSQNKTPDFIIDNNPNPIFISLRTLRI</sequence>
<name>A0A8H9G1Q1_9SPHI</name>
<evidence type="ECO:0000313" key="2">
    <source>
        <dbReference type="EMBL" id="GGE28727.1"/>
    </source>
</evidence>
<keyword evidence="1" id="KW-0812">Transmembrane</keyword>
<keyword evidence="1" id="KW-1133">Transmembrane helix</keyword>
<accession>A0A8H9G1Q1</accession>
<reference evidence="2" key="2">
    <citation type="submission" date="2020-09" db="EMBL/GenBank/DDBJ databases">
        <authorList>
            <person name="Sun Q."/>
            <person name="Zhou Y."/>
        </authorList>
    </citation>
    <scope>NUCLEOTIDE SEQUENCE</scope>
    <source>
        <strain evidence="2">CGMCC 1.15966</strain>
    </source>
</reference>
<gene>
    <name evidence="2" type="ORF">GCM10011516_28050</name>
</gene>
<dbReference type="Proteomes" id="UP000614460">
    <property type="component" value="Unassembled WGS sequence"/>
</dbReference>
<dbReference type="AlphaFoldDB" id="A0A8H9G1Q1"/>
<dbReference type="EMBL" id="BMKM01000008">
    <property type="protein sequence ID" value="GGE28727.1"/>
    <property type="molecule type" value="Genomic_DNA"/>
</dbReference>
<evidence type="ECO:0000256" key="1">
    <source>
        <dbReference type="SAM" id="Phobius"/>
    </source>
</evidence>
<protein>
    <submittedName>
        <fullName evidence="2">Uncharacterized protein</fullName>
    </submittedName>
</protein>
<evidence type="ECO:0000313" key="3">
    <source>
        <dbReference type="Proteomes" id="UP000614460"/>
    </source>
</evidence>
<dbReference type="RefSeq" id="WP_182498204.1">
    <property type="nucleotide sequence ID" value="NZ_BMKM01000008.1"/>
</dbReference>